<name>A0ABX5DKL0_9BACI</name>
<organism evidence="1 2">
    <name type="scientific">Bacillus wiedmannii</name>
    <dbReference type="NCBI Taxonomy" id="1890302"/>
    <lineage>
        <taxon>Bacteria</taxon>
        <taxon>Bacillati</taxon>
        <taxon>Bacillota</taxon>
        <taxon>Bacilli</taxon>
        <taxon>Bacillales</taxon>
        <taxon>Bacillaceae</taxon>
        <taxon>Bacillus</taxon>
        <taxon>Bacillus cereus group</taxon>
    </lineage>
</organism>
<keyword evidence="2" id="KW-1185">Reference proteome</keyword>
<sequence length="87" mass="10378">MRKGECVMKTVYRSKRYSFIIPSKTKENKYVRGETKTEIGFKIYEWSKKGYECVYPARKVVNTESVHRTGEIDETDCFYETEMKKVN</sequence>
<accession>A0ABX5DKL0</accession>
<evidence type="ECO:0000313" key="1">
    <source>
        <dbReference type="EMBL" id="PRT35456.1"/>
    </source>
</evidence>
<comment type="caution">
    <text evidence="1">The sequence shown here is derived from an EMBL/GenBank/DDBJ whole genome shotgun (WGS) entry which is preliminary data.</text>
</comment>
<dbReference type="Proteomes" id="UP000239236">
    <property type="component" value="Unassembled WGS sequence"/>
</dbReference>
<evidence type="ECO:0000313" key="2">
    <source>
        <dbReference type="Proteomes" id="UP000239236"/>
    </source>
</evidence>
<reference evidence="1 2" key="1">
    <citation type="submission" date="2018-03" db="EMBL/GenBank/DDBJ databases">
        <title>Genotypic and phenotypic analysis of antagonistic Bacillus spp. isolated from rhizosphere soil of plants in Tibet.</title>
        <authorList>
            <person name="Borriss R."/>
            <person name="Lasch P."/>
            <person name="Wu L."/>
            <person name="Wu H."/>
            <person name="Gao X."/>
        </authorList>
    </citation>
    <scope>NUCLEOTIDE SEQUENCE [LARGE SCALE GENOMIC DNA]</scope>
    <source>
        <strain evidence="1 2">NMSW16</strain>
    </source>
</reference>
<dbReference type="EMBL" id="PVRR01000015">
    <property type="protein sequence ID" value="PRT35456.1"/>
    <property type="molecule type" value="Genomic_DNA"/>
</dbReference>
<protein>
    <submittedName>
        <fullName evidence="1">Uncharacterized protein</fullName>
    </submittedName>
</protein>
<proteinExistence type="predicted"/>
<gene>
    <name evidence="1" type="ORF">C6357_28715</name>
</gene>